<dbReference type="Gene3D" id="2.60.40.10">
    <property type="entry name" value="Immunoglobulins"/>
    <property type="match status" value="1"/>
</dbReference>
<protein>
    <submittedName>
        <fullName evidence="5">Surface-anchored protein fimbrial subunit</fullName>
    </submittedName>
</protein>
<gene>
    <name evidence="5" type="primary">spaF</name>
    <name evidence="5" type="ORF">NCTC934_02075</name>
</gene>
<name>A0ABY6THD1_9CORY</name>
<sequence>MSWSKLYAAQSGWRRYRGVAPLIATLTLIFSLIALAALPTIASPVAAAQTSQLGTALDSPEPLNIADNNTAVFEGHFTDDGTVNELEFSAINSGNYELGNGDYTLKIDGKDVPVREGQNLSTHISSGLITIRIAQLDTRVSAGTTYSLETPPIEGESTLNGISVTANGTIAENAPEAEAAPREDATEDSHTVPEETGETESAPQIMPRSVAPYAANSGASEKRTFTIKPQAYEKNAGHQSFLVPVFQIPQKELANGAITLPKGTEVLLEVNNPIFQNSHPNDQKISYTGKNGGWSEAPATYEKINDKKYRVTLPATITIGGNAEIQFTGVRRGRPTVFSATFSVPAPKCSPDAEVKSKQWPRSLTKEEFEHGSPIYVVTSTPSRDASILSRQVDQGRDYQEVGRTPWIYNALAFNTEDNWLYAISQDRGGDPCYPGGNLLQIDPRTGDVYNLGPLLKDGGSGSPFASDGDKDVINAGVYTNEGFFIANTSTSGTRRLYKVDTDKVSVKPVFKDETLSYSEDWAVLPSDQRYMWGFQSKAKAGDKLIAERINTATGEIKTWDLTNIKTLDGRGISNPSASWGKAWTYSNGNLGFGTGSSNANQLGFELKITDAASNKPKFELVNVMNNLPSSYNTDAASDLVPPPPELQSNLAVKKLRSETKTVGNEVRTYWTITLENTTDNPSSGGSFFEYLPTDTHYGVNAKGPSARFEGFGDGSTKINGRLPGPDQVGSGKGIYAGMNVPSATEREVNYMHGYVGTIPGRAKVEYVVSSPVRTDKFGNLKAVCKPNRVGLQPTDAEANPADADNVATEACFTKVAVDSEPQPVENAKDEYTAKYNVVVSAPDAPGFDSNDVIYGKLIDAPKFVGAASVIDATVIFKDEFDKSSDPKKFSGSGPYELNANTEPKVIKPKGVEGSTGQHVYEVTVHFKLDATKLDNSSVPAGQSPQPAGNGRCYIKDGLHEPQFGLMNEVEMGGWKDTACIPLKNQKMNVFLEKVSYDPESPDKIKKDGLLEGAEFAVHRGDTDGKLQLKPDGSVNTDTNPLVEQSTTADRGRVQLKGLDAPGVYYLIETKAPQGYNLLPKPVKFSTAWNGDGAAVVKILSDGALTAAGNECDKSSNTNCDKKVGIIQIADVSKGELPKTGGAGVIPWVIAGATIILLGCVVLRRRKA</sequence>
<keyword evidence="2" id="KW-1133">Transmembrane helix</keyword>
<feature type="transmembrane region" description="Helical" evidence="2">
    <location>
        <begin position="1145"/>
        <end position="1163"/>
    </location>
</feature>
<evidence type="ECO:0000256" key="1">
    <source>
        <dbReference type="SAM" id="MobiDB-lite"/>
    </source>
</evidence>
<keyword evidence="2" id="KW-0812">Transmembrane</keyword>
<evidence type="ECO:0000313" key="6">
    <source>
        <dbReference type="Proteomes" id="UP000280707"/>
    </source>
</evidence>
<feature type="region of interest" description="Disordered" evidence="1">
    <location>
        <begin position="174"/>
        <end position="209"/>
    </location>
</feature>
<dbReference type="InterPro" id="IPR054215">
    <property type="entry name" value="DUF6923"/>
</dbReference>
<keyword evidence="6" id="KW-1185">Reference proteome</keyword>
<dbReference type="SUPFAM" id="SSF82171">
    <property type="entry name" value="DPP6 N-terminal domain-like"/>
    <property type="match status" value="1"/>
</dbReference>
<evidence type="ECO:0000259" key="4">
    <source>
        <dbReference type="Pfam" id="PF21959"/>
    </source>
</evidence>
<feature type="domain" description="SpaA-like prealbumin fold" evidence="3">
    <location>
        <begin position="1008"/>
        <end position="1088"/>
    </location>
</feature>
<keyword evidence="2" id="KW-0472">Membrane</keyword>
<dbReference type="InterPro" id="IPR013783">
    <property type="entry name" value="Ig-like_fold"/>
</dbReference>
<reference evidence="5 6" key="1">
    <citation type="submission" date="2018-12" db="EMBL/GenBank/DDBJ databases">
        <authorList>
            <consortium name="Pathogen Informatics"/>
        </authorList>
    </citation>
    <scope>NUCLEOTIDE SEQUENCE [LARGE SCALE GENOMIC DNA]</scope>
    <source>
        <strain evidence="5 6">NCTC934</strain>
    </source>
</reference>
<organism evidence="5 6">
    <name type="scientific">Corynebacterium segmentosum</name>
    <dbReference type="NCBI Taxonomy" id="43990"/>
    <lineage>
        <taxon>Bacteria</taxon>
        <taxon>Bacillati</taxon>
        <taxon>Actinomycetota</taxon>
        <taxon>Actinomycetes</taxon>
        <taxon>Mycobacteriales</taxon>
        <taxon>Corynebacteriaceae</taxon>
        <taxon>Corynebacterium</taxon>
    </lineage>
</organism>
<feature type="region of interest" description="Disordered" evidence="1">
    <location>
        <begin position="1023"/>
        <end position="1042"/>
    </location>
</feature>
<proteinExistence type="predicted"/>
<dbReference type="Pfam" id="PF17802">
    <property type="entry name" value="SpaA"/>
    <property type="match status" value="1"/>
</dbReference>
<evidence type="ECO:0000259" key="3">
    <source>
        <dbReference type="Pfam" id="PF17802"/>
    </source>
</evidence>
<dbReference type="Pfam" id="PF21959">
    <property type="entry name" value="DUF6923"/>
    <property type="match status" value="1"/>
</dbReference>
<dbReference type="EMBL" id="LR134408">
    <property type="protein sequence ID" value="VEH73757.1"/>
    <property type="molecule type" value="Genomic_DNA"/>
</dbReference>
<dbReference type="InterPro" id="IPR041033">
    <property type="entry name" value="SpaA_PFL_dom_1"/>
</dbReference>
<feature type="compositionally biased region" description="Basic and acidic residues" evidence="1">
    <location>
        <begin position="179"/>
        <end position="193"/>
    </location>
</feature>
<evidence type="ECO:0000256" key="2">
    <source>
        <dbReference type="SAM" id="Phobius"/>
    </source>
</evidence>
<dbReference type="RefSeq" id="WP_126319918.1">
    <property type="nucleotide sequence ID" value="NZ_LR134408.1"/>
</dbReference>
<dbReference type="NCBIfam" id="TIGR01167">
    <property type="entry name" value="LPXTG_anchor"/>
    <property type="match status" value="1"/>
</dbReference>
<evidence type="ECO:0000313" key="5">
    <source>
        <dbReference type="EMBL" id="VEH73757.1"/>
    </source>
</evidence>
<feature type="domain" description="DUF6923" evidence="4">
    <location>
        <begin position="396"/>
        <end position="638"/>
    </location>
</feature>
<dbReference type="Proteomes" id="UP000280707">
    <property type="component" value="Chromosome"/>
</dbReference>
<accession>A0ABY6THD1</accession>